<feature type="compositionally biased region" description="Acidic residues" evidence="1">
    <location>
        <begin position="385"/>
        <end position="399"/>
    </location>
</feature>
<feature type="compositionally biased region" description="Low complexity" evidence="1">
    <location>
        <begin position="400"/>
        <end position="415"/>
    </location>
</feature>
<dbReference type="GO" id="GO:0051213">
    <property type="term" value="F:dioxygenase activity"/>
    <property type="evidence" value="ECO:0007669"/>
    <property type="project" value="UniProtKB-KW"/>
</dbReference>
<evidence type="ECO:0000256" key="2">
    <source>
        <dbReference type="SAM" id="Phobius"/>
    </source>
</evidence>
<feature type="compositionally biased region" description="Low complexity" evidence="1">
    <location>
        <begin position="372"/>
        <end position="381"/>
    </location>
</feature>
<feature type="compositionally biased region" description="Polar residues" evidence="1">
    <location>
        <begin position="14"/>
        <end position="27"/>
    </location>
</feature>
<keyword evidence="2" id="KW-0812">Transmembrane</keyword>
<reference evidence="3 4" key="1">
    <citation type="journal article" date="2016" name="Sci. Rep.">
        <title>Evaluation of genetic diversity among strains of the human gut commensal Bifidobacterium adolescentis.</title>
        <authorList>
            <person name="Duranti S."/>
            <person name="Milani C."/>
            <person name="Lugli G.A."/>
            <person name="Mancabelli L."/>
            <person name="Turroni F."/>
            <person name="Ferrario C."/>
            <person name="Mangifesta M."/>
            <person name="Viappiani A."/>
            <person name="Sanchez B."/>
            <person name="Margolles A."/>
            <person name="van Sinderen D."/>
            <person name="Ventura M."/>
        </authorList>
    </citation>
    <scope>NUCLEOTIDE SEQUENCE [LARGE SCALE GENOMIC DNA]</scope>
    <source>
        <strain evidence="3 4">487B</strain>
    </source>
</reference>
<comment type="caution">
    <text evidence="3">The sequence shown here is derived from an EMBL/GenBank/DDBJ whole genome shotgun (WGS) entry which is preliminary data.</text>
</comment>
<proteinExistence type="predicted"/>
<dbReference type="Proteomes" id="UP000193377">
    <property type="component" value="Unassembled WGS sequence"/>
</dbReference>
<accession>A0A1X2YR27</accession>
<feature type="compositionally biased region" description="Basic and acidic residues" evidence="1">
    <location>
        <begin position="1"/>
        <end position="10"/>
    </location>
</feature>
<evidence type="ECO:0000313" key="3">
    <source>
        <dbReference type="EMBL" id="OSG84612.1"/>
    </source>
</evidence>
<sequence>MFGSKKDKNGKQPMGQQKAKQNPNNETDLFADEKERKDEIELTAWKKALKNTQKWKVLIILFICTGLVAPMVSVRAINTLNEMGSYLTEKYKEISGDKPGKQVALQAVYSWLDDDKGAFQYGYANLWWNGATEVSTSTSDDSNGSTTQYWSHQMSLTDKSDGSTRDITQLVAVTDGVATAVGTPTVLPKTVTSNSNTDTYRPDDYIQLDQNTSLTNVVSAWSKAYIGKDSNALTVLVGDPNSDHMYQPASLGSYLNSSLDWLVQCTKDGKTVDKQNKSDNPEWAAASVSISFKPYEKKVDASTANDPNADTGSTSDVETSVTVLIHNPTRGSAKIVDWGAEGSLTTLKAFSNAIDRSLIGSSSSDDDDDSSDSSSSDSDSGSGDDGSDNDDSDSSDSDSSDNNSSSSSQNSDDGSVTGDPNEGPND</sequence>
<dbReference type="EMBL" id="LNKD01000008">
    <property type="protein sequence ID" value="OSG84612.1"/>
    <property type="molecule type" value="Genomic_DNA"/>
</dbReference>
<feature type="region of interest" description="Disordered" evidence="1">
    <location>
        <begin position="1"/>
        <end position="33"/>
    </location>
</feature>
<evidence type="ECO:0000313" key="4">
    <source>
        <dbReference type="Proteomes" id="UP000193377"/>
    </source>
</evidence>
<feature type="region of interest" description="Disordered" evidence="1">
    <location>
        <begin position="359"/>
        <end position="426"/>
    </location>
</feature>
<name>A0A1X2YR27_BIFAD</name>
<protein>
    <submittedName>
        <fullName evidence="3">Aromatic ring-opening dioxygenase LigA</fullName>
    </submittedName>
</protein>
<keyword evidence="2" id="KW-1133">Transmembrane helix</keyword>
<dbReference type="RefSeq" id="WP_143240666.1">
    <property type="nucleotide sequence ID" value="NZ_LNKD01000008.1"/>
</dbReference>
<keyword evidence="2" id="KW-0472">Membrane</keyword>
<keyword evidence="3" id="KW-0223">Dioxygenase</keyword>
<organism evidence="3 4">
    <name type="scientific">Bifidobacterium adolescentis</name>
    <dbReference type="NCBI Taxonomy" id="1680"/>
    <lineage>
        <taxon>Bacteria</taxon>
        <taxon>Bacillati</taxon>
        <taxon>Actinomycetota</taxon>
        <taxon>Actinomycetes</taxon>
        <taxon>Bifidobacteriales</taxon>
        <taxon>Bifidobacteriaceae</taxon>
        <taxon>Bifidobacterium</taxon>
    </lineage>
</organism>
<gene>
    <name evidence="3" type="ORF">B0487_2099</name>
</gene>
<keyword evidence="3" id="KW-0560">Oxidoreductase</keyword>
<dbReference type="AlphaFoldDB" id="A0A1X2YR27"/>
<evidence type="ECO:0000256" key="1">
    <source>
        <dbReference type="SAM" id="MobiDB-lite"/>
    </source>
</evidence>
<feature type="transmembrane region" description="Helical" evidence="2">
    <location>
        <begin position="57"/>
        <end position="77"/>
    </location>
</feature>